<proteinExistence type="predicted"/>
<accession>A0A318E4M1</accession>
<name>A0A318E4M1_9GAMM</name>
<keyword evidence="2" id="KW-0732">Signal</keyword>
<evidence type="ECO:0000256" key="2">
    <source>
        <dbReference type="SAM" id="SignalP"/>
    </source>
</evidence>
<feature type="chain" id="PRO_5016245692" evidence="2">
    <location>
        <begin position="23"/>
        <end position="111"/>
    </location>
</feature>
<comment type="caution">
    <text evidence="3">The sequence shown here is derived from an EMBL/GenBank/DDBJ whole genome shotgun (WGS) entry which is preliminary data.</text>
</comment>
<dbReference type="AlphaFoldDB" id="A0A318E4M1"/>
<dbReference type="RefSeq" id="WP_281783641.1">
    <property type="nucleotide sequence ID" value="NZ_CAKZQT010000010.1"/>
</dbReference>
<evidence type="ECO:0000313" key="3">
    <source>
        <dbReference type="EMBL" id="PXV63062.1"/>
    </source>
</evidence>
<reference evidence="3 4" key="1">
    <citation type="submission" date="2018-04" db="EMBL/GenBank/DDBJ databases">
        <title>Genomic Encyclopedia of Type Strains, Phase IV (KMG-IV): sequencing the most valuable type-strain genomes for metagenomic binning, comparative biology and taxonomic classification.</title>
        <authorList>
            <person name="Goeker M."/>
        </authorList>
    </citation>
    <scope>NUCLEOTIDE SEQUENCE [LARGE SCALE GENOMIC DNA]</scope>
    <source>
        <strain evidence="3 4">DSM 104150</strain>
    </source>
</reference>
<evidence type="ECO:0000256" key="1">
    <source>
        <dbReference type="SAM" id="MobiDB-lite"/>
    </source>
</evidence>
<keyword evidence="4" id="KW-1185">Reference proteome</keyword>
<organism evidence="3 4">
    <name type="scientific">Sinimarinibacterium flocculans</name>
    <dbReference type="NCBI Taxonomy" id="985250"/>
    <lineage>
        <taxon>Bacteria</taxon>
        <taxon>Pseudomonadati</taxon>
        <taxon>Pseudomonadota</taxon>
        <taxon>Gammaproteobacteria</taxon>
        <taxon>Nevskiales</taxon>
        <taxon>Nevskiaceae</taxon>
        <taxon>Sinimarinibacterium</taxon>
    </lineage>
</organism>
<dbReference type="Proteomes" id="UP000248330">
    <property type="component" value="Unassembled WGS sequence"/>
</dbReference>
<gene>
    <name evidence="3" type="ORF">C8D93_12111</name>
</gene>
<dbReference type="EMBL" id="QICN01000021">
    <property type="protein sequence ID" value="PXV63062.1"/>
    <property type="molecule type" value="Genomic_DNA"/>
</dbReference>
<feature type="signal peptide" evidence="2">
    <location>
        <begin position="1"/>
        <end position="22"/>
    </location>
</feature>
<sequence length="111" mass="11870">MRTLLLAAYAATAMLLTTAAAAKDDDAKQLTDAAIEALKAGPGKLLRAMADLSDSATGVEGPTPTTIAPRDTGPREWIDGKSHQECLAENHGQENVVYHRCRHGYSRPVQK</sequence>
<protein>
    <submittedName>
        <fullName evidence="3">Uncharacterized protein</fullName>
    </submittedName>
</protein>
<feature type="region of interest" description="Disordered" evidence="1">
    <location>
        <begin position="54"/>
        <end position="75"/>
    </location>
</feature>
<evidence type="ECO:0000313" key="4">
    <source>
        <dbReference type="Proteomes" id="UP000248330"/>
    </source>
</evidence>